<dbReference type="PANTHER" id="PTHR43685:SF2">
    <property type="entry name" value="GLYCOSYLTRANSFERASE 2-LIKE DOMAIN-CONTAINING PROTEIN"/>
    <property type="match status" value="1"/>
</dbReference>
<reference evidence="2 3" key="1">
    <citation type="submission" date="2017-02" db="EMBL/GenBank/DDBJ databases">
        <authorList>
            <person name="Peterson S.W."/>
        </authorList>
    </citation>
    <scope>NUCLEOTIDE SEQUENCE [LARGE SCALE GENOMIC DNA]</scope>
    <source>
        <strain evidence="2 3">DSM 22323</strain>
    </source>
</reference>
<dbReference type="RefSeq" id="WP_079666488.1">
    <property type="nucleotide sequence ID" value="NZ_FUYZ01000003.1"/>
</dbReference>
<dbReference type="SUPFAM" id="SSF53448">
    <property type="entry name" value="Nucleotide-diphospho-sugar transferases"/>
    <property type="match status" value="1"/>
</dbReference>
<dbReference type="EMBL" id="FUYZ01000003">
    <property type="protein sequence ID" value="SKB80721.1"/>
    <property type="molecule type" value="Genomic_DNA"/>
</dbReference>
<sequence length="298" mass="34462">MKLSICIPIYNFDVNALVSSLKNEIETKNLDAEILLLDDASDIEFQKINSKVKVDTFEILKQNIGRSAIRNSFLDLAKGDYLLFLDCDGKIISPNFISDYLDDINVNHSDVIYGGRVVDSHIPEKKYQLRWNYAQKRENLSLKKRRQKPYLGFQTNNFVIKKSVFQDFRFDEKLKNYGYEDLLFAMELKAAGVKIQHIDNPIFNNDIETNQVFTGKAAEAAESLALILKDVKTKDKVSDLKVTKAYKKLRDYRLQGVFNLSFYLLEPFLKTRLNMGNAHLRILDFYKLGVLSRTMSKN</sequence>
<dbReference type="Pfam" id="PF00535">
    <property type="entry name" value="Glycos_transf_2"/>
    <property type="match status" value="1"/>
</dbReference>
<dbReference type="InterPro" id="IPR001173">
    <property type="entry name" value="Glyco_trans_2-like"/>
</dbReference>
<keyword evidence="3" id="KW-1185">Reference proteome</keyword>
<dbReference type="AlphaFoldDB" id="A0A1T5EA43"/>
<gene>
    <name evidence="2" type="ORF">SAMN05660477_01223</name>
</gene>
<evidence type="ECO:0000313" key="3">
    <source>
        <dbReference type="Proteomes" id="UP000191112"/>
    </source>
</evidence>
<evidence type="ECO:0000313" key="2">
    <source>
        <dbReference type="EMBL" id="SKB80721.1"/>
    </source>
</evidence>
<dbReference type="InterPro" id="IPR050834">
    <property type="entry name" value="Glycosyltransf_2"/>
</dbReference>
<dbReference type="Proteomes" id="UP000191112">
    <property type="component" value="Unassembled WGS sequence"/>
</dbReference>
<evidence type="ECO:0000259" key="1">
    <source>
        <dbReference type="Pfam" id="PF00535"/>
    </source>
</evidence>
<dbReference type="STRING" id="619805.SAMN05660477_01223"/>
<organism evidence="2 3">
    <name type="scientific">Soonwooa buanensis</name>
    <dbReference type="NCBI Taxonomy" id="619805"/>
    <lineage>
        <taxon>Bacteria</taxon>
        <taxon>Pseudomonadati</taxon>
        <taxon>Bacteroidota</taxon>
        <taxon>Flavobacteriia</taxon>
        <taxon>Flavobacteriales</taxon>
        <taxon>Weeksellaceae</taxon>
        <taxon>Chryseobacterium group</taxon>
        <taxon>Soonwooa</taxon>
    </lineage>
</organism>
<proteinExistence type="predicted"/>
<dbReference type="GO" id="GO:0016740">
    <property type="term" value="F:transferase activity"/>
    <property type="evidence" value="ECO:0007669"/>
    <property type="project" value="UniProtKB-KW"/>
</dbReference>
<keyword evidence="2" id="KW-0808">Transferase</keyword>
<protein>
    <submittedName>
        <fullName evidence="2">Glycosyl transferase family 2</fullName>
    </submittedName>
</protein>
<dbReference type="InterPro" id="IPR029044">
    <property type="entry name" value="Nucleotide-diphossugar_trans"/>
</dbReference>
<dbReference type="OrthoDB" id="761861at2"/>
<dbReference type="Gene3D" id="3.90.550.10">
    <property type="entry name" value="Spore Coat Polysaccharide Biosynthesis Protein SpsA, Chain A"/>
    <property type="match status" value="1"/>
</dbReference>
<feature type="domain" description="Glycosyltransferase 2-like" evidence="1">
    <location>
        <begin position="4"/>
        <end position="167"/>
    </location>
</feature>
<name>A0A1T5EA43_9FLAO</name>
<dbReference type="PANTHER" id="PTHR43685">
    <property type="entry name" value="GLYCOSYLTRANSFERASE"/>
    <property type="match status" value="1"/>
</dbReference>
<accession>A0A1T5EA43</accession>